<gene>
    <name evidence="2" type="ORF">O3M35_007474</name>
</gene>
<dbReference type="EMBL" id="JAPXFL010000004">
    <property type="protein sequence ID" value="KAK9507668.1"/>
    <property type="molecule type" value="Genomic_DNA"/>
</dbReference>
<protein>
    <recommendedName>
        <fullName evidence="4">Programmed cell death protein 7</fullName>
    </recommendedName>
</protein>
<dbReference type="AlphaFoldDB" id="A0AAW1DC62"/>
<dbReference type="PANTHER" id="PTHR48190:SF2">
    <property type="entry name" value="PROGRAMMED CELL DEATH PROTEIN 7"/>
    <property type="match status" value="1"/>
</dbReference>
<evidence type="ECO:0000256" key="1">
    <source>
        <dbReference type="SAM" id="MobiDB-lite"/>
    </source>
</evidence>
<dbReference type="Proteomes" id="UP001461498">
    <property type="component" value="Unassembled WGS sequence"/>
</dbReference>
<evidence type="ECO:0008006" key="4">
    <source>
        <dbReference type="Google" id="ProtNLM"/>
    </source>
</evidence>
<proteinExistence type="predicted"/>
<dbReference type="InterPro" id="IPR031974">
    <property type="entry name" value="PDCD7"/>
</dbReference>
<sequence>MYYQNNFSAHSSNNENSDIPRPGAFNFNNFGNNYFSIPPPPITPIVNLETNFTTSSPPPFYNTSYLTPLNANKASTSPIVQSESLRKTLKDLFPQKDQSKRIKAIPFSNLNVTSIKKDFIKCATMIKEFERLLNLLQVFKKTLSDEDWSKRCEEIKTIEEDISNLLKKYEDEEYYLSVQRVVKRCNKKRLYRKRKTKEWQEMKKIRQASREREHRRIDMWLEKMKDQVEKSRRQEQVKREADLVLSEVTSKKAEAKRFINLFNTLIKLRNARVQQLKSSGEFVSDSEIKTFTQVIDNLKKLWMDHLKECNIEEQGLRVMLNDAEVERVNVEAKVNKQICKKWNEVLFGESTEENIWQPNSLDELIAIRFEWDRFISSSNACLASKIPIGWIVPSEPSSTDWSKFLQK</sequence>
<dbReference type="Pfam" id="PF16021">
    <property type="entry name" value="PDCD7"/>
    <property type="match status" value="1"/>
</dbReference>
<feature type="region of interest" description="Disordered" evidence="1">
    <location>
        <begin position="1"/>
        <end position="20"/>
    </location>
</feature>
<feature type="compositionally biased region" description="Polar residues" evidence="1">
    <location>
        <begin position="1"/>
        <end position="17"/>
    </location>
</feature>
<dbReference type="InterPro" id="IPR052831">
    <property type="entry name" value="Apoptosis_promoter"/>
</dbReference>
<reference evidence="2 3" key="1">
    <citation type="submission" date="2022-12" db="EMBL/GenBank/DDBJ databases">
        <title>Chromosome-level genome assembly of true bugs.</title>
        <authorList>
            <person name="Ma L."/>
            <person name="Li H."/>
        </authorList>
    </citation>
    <scope>NUCLEOTIDE SEQUENCE [LARGE SCALE GENOMIC DNA]</scope>
    <source>
        <strain evidence="2">Lab_2022b</strain>
    </source>
</reference>
<accession>A0AAW1DC62</accession>
<name>A0AAW1DC62_9HEMI</name>
<dbReference type="GO" id="GO:0005689">
    <property type="term" value="C:U12-type spliceosomal complex"/>
    <property type="evidence" value="ECO:0007669"/>
    <property type="project" value="TreeGrafter"/>
</dbReference>
<comment type="caution">
    <text evidence="2">The sequence shown here is derived from an EMBL/GenBank/DDBJ whole genome shotgun (WGS) entry which is preliminary data.</text>
</comment>
<evidence type="ECO:0000313" key="2">
    <source>
        <dbReference type="EMBL" id="KAK9507668.1"/>
    </source>
</evidence>
<dbReference type="PANTHER" id="PTHR48190">
    <property type="entry name" value="PROGRAMMED CELL DEATH PROTEIN 7"/>
    <property type="match status" value="1"/>
</dbReference>
<evidence type="ECO:0000313" key="3">
    <source>
        <dbReference type="Proteomes" id="UP001461498"/>
    </source>
</evidence>
<organism evidence="2 3">
    <name type="scientific">Rhynocoris fuscipes</name>
    <dbReference type="NCBI Taxonomy" id="488301"/>
    <lineage>
        <taxon>Eukaryota</taxon>
        <taxon>Metazoa</taxon>
        <taxon>Ecdysozoa</taxon>
        <taxon>Arthropoda</taxon>
        <taxon>Hexapoda</taxon>
        <taxon>Insecta</taxon>
        <taxon>Pterygota</taxon>
        <taxon>Neoptera</taxon>
        <taxon>Paraneoptera</taxon>
        <taxon>Hemiptera</taxon>
        <taxon>Heteroptera</taxon>
        <taxon>Panheteroptera</taxon>
        <taxon>Cimicomorpha</taxon>
        <taxon>Reduviidae</taxon>
        <taxon>Harpactorinae</taxon>
        <taxon>Harpactorini</taxon>
        <taxon>Rhynocoris</taxon>
    </lineage>
</organism>
<keyword evidence="3" id="KW-1185">Reference proteome</keyword>